<evidence type="ECO:0000313" key="1">
    <source>
        <dbReference type="EMBL" id="KKK64466.1"/>
    </source>
</evidence>
<dbReference type="PROSITE" id="PS51257">
    <property type="entry name" value="PROKAR_LIPOPROTEIN"/>
    <property type="match status" value="1"/>
</dbReference>
<reference evidence="1" key="1">
    <citation type="journal article" date="2015" name="Nature">
        <title>Complex archaea that bridge the gap between prokaryotes and eukaryotes.</title>
        <authorList>
            <person name="Spang A."/>
            <person name="Saw J.H."/>
            <person name="Jorgensen S.L."/>
            <person name="Zaremba-Niedzwiedzka K."/>
            <person name="Martijn J."/>
            <person name="Lind A.E."/>
            <person name="van Eijk R."/>
            <person name="Schleper C."/>
            <person name="Guy L."/>
            <person name="Ettema T.J."/>
        </authorList>
    </citation>
    <scope>NUCLEOTIDE SEQUENCE</scope>
</reference>
<dbReference type="EMBL" id="LAZR01061011">
    <property type="protein sequence ID" value="KKK64466.1"/>
    <property type="molecule type" value="Genomic_DNA"/>
</dbReference>
<name>A0A0F8ZWX8_9ZZZZ</name>
<dbReference type="AlphaFoldDB" id="A0A0F8ZWX8"/>
<proteinExistence type="predicted"/>
<accession>A0A0F8ZWX8</accession>
<organism evidence="1">
    <name type="scientific">marine sediment metagenome</name>
    <dbReference type="NCBI Taxonomy" id="412755"/>
    <lineage>
        <taxon>unclassified sequences</taxon>
        <taxon>metagenomes</taxon>
        <taxon>ecological metagenomes</taxon>
    </lineage>
</organism>
<feature type="non-terminal residue" evidence="1">
    <location>
        <position position="47"/>
    </location>
</feature>
<gene>
    <name evidence="1" type="ORF">LCGC14_2983920</name>
</gene>
<sequence length="47" mass="5077">MKHTPILASCLLLITLTGCADDTEIVEKEVVVTNTEVEIVKVPTPVI</sequence>
<protein>
    <submittedName>
        <fullName evidence="1">Uncharacterized protein</fullName>
    </submittedName>
</protein>
<comment type="caution">
    <text evidence="1">The sequence shown here is derived from an EMBL/GenBank/DDBJ whole genome shotgun (WGS) entry which is preliminary data.</text>
</comment>